<keyword evidence="3" id="KW-0597">Phosphoprotein</keyword>
<keyword evidence="7" id="KW-0067">ATP-binding</keyword>
<evidence type="ECO:0000256" key="1">
    <source>
        <dbReference type="ARBA" id="ARBA00000085"/>
    </source>
</evidence>
<evidence type="ECO:0000313" key="12">
    <source>
        <dbReference type="EMBL" id="AEB10208.1"/>
    </source>
</evidence>
<dbReference type="InterPro" id="IPR036097">
    <property type="entry name" value="HisK_dim/P_sf"/>
</dbReference>
<dbReference type="PRINTS" id="PR00344">
    <property type="entry name" value="BCTRLSENSOR"/>
</dbReference>
<keyword evidence="13" id="KW-1185">Reference proteome</keyword>
<dbReference type="InterPro" id="IPR004358">
    <property type="entry name" value="Sig_transdc_His_kin-like_C"/>
</dbReference>
<dbReference type="InterPro" id="IPR003594">
    <property type="entry name" value="HATPase_dom"/>
</dbReference>
<feature type="coiled-coil region" evidence="9">
    <location>
        <begin position="225"/>
        <end position="259"/>
    </location>
</feature>
<evidence type="ECO:0000256" key="8">
    <source>
        <dbReference type="ARBA" id="ARBA00023012"/>
    </source>
</evidence>
<evidence type="ECO:0000256" key="2">
    <source>
        <dbReference type="ARBA" id="ARBA00012438"/>
    </source>
</evidence>
<evidence type="ECO:0000256" key="5">
    <source>
        <dbReference type="ARBA" id="ARBA00022741"/>
    </source>
</evidence>
<gene>
    <name evidence="12" type="ordered locus">Desac_2387</name>
</gene>
<evidence type="ECO:0000313" key="13">
    <source>
        <dbReference type="Proteomes" id="UP000000483"/>
    </source>
</evidence>
<keyword evidence="9" id="KW-0175">Coiled coil</keyword>
<dbReference type="Pfam" id="PF02518">
    <property type="entry name" value="HATPase_c"/>
    <property type="match status" value="1"/>
</dbReference>
<protein>
    <recommendedName>
        <fullName evidence="2">histidine kinase</fullName>
        <ecNumber evidence="2">2.7.13.3</ecNumber>
    </recommendedName>
</protein>
<evidence type="ECO:0000256" key="9">
    <source>
        <dbReference type="SAM" id="Coils"/>
    </source>
</evidence>
<sequence>MWKRLSLQARLLIVLAALILTALAGGLVTVWYSEAIDSLLTDLIDKNVASFQAAAELESALLRQKGSVTYYFLDRNPSWLSELAEQQRNFEEWLAKAKKSAHTADMEKLLQQIARSYENYVADRRQVIDLYKYNRQEEGKRLHWETRQQFYRLYSLCDRYKFIHEQRIAEAKLESGFKAKLITNTALVIIPGVGILGLLLAYILVKQILAPIRQLLQEPDSTAPANEAINEVQALSRKVSHLQEDVDQAQTQLKQSQVHLVQSEKLAMVGKLAAGVAHSIRNPLTSVKMRLYSMRRHLNLPVGQLEDLDVISQEIGHIDTIVRNFLEYARPPKLTIQQCSPSAVIDMALTLLRPRLESFKVLVHLNRQQPLPEIWADPDQLKEVFVNLIVNACEAMEKGGLITITETEDFIAGIGRVVQIVIQDTGPGIPEGMQENIFQPFFTSREEGTGLGLSIALRIIQEHGGWIEVKSPPGQGAIFSLTLPLRRIRHGNYTHS</sequence>
<keyword evidence="8" id="KW-0902">Two-component regulatory system</keyword>
<comment type="catalytic activity">
    <reaction evidence="1">
        <text>ATP + protein L-histidine = ADP + protein N-phospho-L-histidine.</text>
        <dbReference type="EC" id="2.7.13.3"/>
    </reaction>
</comment>
<dbReference type="GO" id="GO:0000155">
    <property type="term" value="F:phosphorelay sensor kinase activity"/>
    <property type="evidence" value="ECO:0007669"/>
    <property type="project" value="InterPro"/>
</dbReference>
<dbReference type="eggNOG" id="COG4191">
    <property type="taxonomic scope" value="Bacteria"/>
</dbReference>
<keyword evidence="10" id="KW-1133">Transmembrane helix</keyword>
<evidence type="ECO:0000259" key="11">
    <source>
        <dbReference type="PROSITE" id="PS50109"/>
    </source>
</evidence>
<dbReference type="PROSITE" id="PS50109">
    <property type="entry name" value="HIS_KIN"/>
    <property type="match status" value="1"/>
</dbReference>
<reference evidence="12 13" key="1">
    <citation type="journal article" date="2011" name="Stand. Genomic Sci.">
        <title>Complete genome sequence of the acetate-degrading sulfate reducer Desulfobacca acetoxidans type strain (ASRB2).</title>
        <authorList>
            <person name="Goker M."/>
            <person name="Teshima H."/>
            <person name="Lapidus A."/>
            <person name="Nolan M."/>
            <person name="Lucas S."/>
            <person name="Hammon N."/>
            <person name="Deshpande S."/>
            <person name="Cheng J.F."/>
            <person name="Tapia R."/>
            <person name="Han C."/>
            <person name="Goodwin L."/>
            <person name="Pitluck S."/>
            <person name="Huntemann M."/>
            <person name="Liolios K."/>
            <person name="Ivanova N."/>
            <person name="Pagani I."/>
            <person name="Mavromatis K."/>
            <person name="Ovchinikova G."/>
            <person name="Pati A."/>
            <person name="Chen A."/>
            <person name="Palaniappan K."/>
            <person name="Land M."/>
            <person name="Hauser L."/>
            <person name="Brambilla E.M."/>
            <person name="Rohde M."/>
            <person name="Spring S."/>
            <person name="Detter J.C."/>
            <person name="Woyke T."/>
            <person name="Bristow J."/>
            <person name="Eisen J.A."/>
            <person name="Markowitz V."/>
            <person name="Hugenholtz P."/>
            <person name="Kyrpides N.C."/>
            <person name="Klenk H.P."/>
        </authorList>
    </citation>
    <scope>NUCLEOTIDE SEQUENCE [LARGE SCALE GENOMIC DNA]</scope>
    <source>
        <strain evidence="13">ATCC 700848 / DSM 11109 / ASRB2</strain>
    </source>
</reference>
<keyword evidence="10" id="KW-0472">Membrane</keyword>
<dbReference type="Pfam" id="PF12729">
    <property type="entry name" value="4HB_MCP_1"/>
    <property type="match status" value="1"/>
</dbReference>
<dbReference type="SMART" id="SM00388">
    <property type="entry name" value="HisKA"/>
    <property type="match status" value="1"/>
</dbReference>
<dbReference type="SMART" id="SM00387">
    <property type="entry name" value="HATPase_c"/>
    <property type="match status" value="1"/>
</dbReference>
<dbReference type="PANTHER" id="PTHR43065">
    <property type="entry name" value="SENSOR HISTIDINE KINASE"/>
    <property type="match status" value="1"/>
</dbReference>
<dbReference type="EMBL" id="CP002629">
    <property type="protein sequence ID" value="AEB10208.1"/>
    <property type="molecule type" value="Genomic_DNA"/>
</dbReference>
<evidence type="ECO:0000256" key="3">
    <source>
        <dbReference type="ARBA" id="ARBA00022553"/>
    </source>
</evidence>
<dbReference type="Pfam" id="PF00512">
    <property type="entry name" value="HisKA"/>
    <property type="match status" value="1"/>
</dbReference>
<dbReference type="Proteomes" id="UP000000483">
    <property type="component" value="Chromosome"/>
</dbReference>
<dbReference type="EC" id="2.7.13.3" evidence="2"/>
<evidence type="ECO:0000256" key="4">
    <source>
        <dbReference type="ARBA" id="ARBA00022679"/>
    </source>
</evidence>
<organism evidence="12 13">
    <name type="scientific">Desulfobacca acetoxidans (strain ATCC 700848 / DSM 11109 / ASRB2)</name>
    <dbReference type="NCBI Taxonomy" id="880072"/>
    <lineage>
        <taxon>Bacteria</taxon>
        <taxon>Pseudomonadati</taxon>
        <taxon>Thermodesulfobacteriota</taxon>
        <taxon>Desulfobaccia</taxon>
        <taxon>Desulfobaccales</taxon>
        <taxon>Desulfobaccaceae</taxon>
        <taxon>Desulfobacca</taxon>
    </lineage>
</organism>
<dbReference type="GO" id="GO:0005524">
    <property type="term" value="F:ATP binding"/>
    <property type="evidence" value="ECO:0007669"/>
    <property type="project" value="UniProtKB-KW"/>
</dbReference>
<accession>F2NFT9</accession>
<dbReference type="OrthoDB" id="9781147at2"/>
<dbReference type="InterPro" id="IPR024478">
    <property type="entry name" value="HlyB_4HB_MCP"/>
</dbReference>
<feature type="transmembrane region" description="Helical" evidence="10">
    <location>
        <begin position="186"/>
        <end position="205"/>
    </location>
</feature>
<evidence type="ECO:0000256" key="7">
    <source>
        <dbReference type="ARBA" id="ARBA00022840"/>
    </source>
</evidence>
<evidence type="ECO:0000256" key="10">
    <source>
        <dbReference type="SAM" id="Phobius"/>
    </source>
</evidence>
<dbReference type="STRING" id="880072.Desac_2387"/>
<dbReference type="RefSeq" id="WP_013707317.1">
    <property type="nucleotide sequence ID" value="NC_015388.1"/>
</dbReference>
<dbReference type="SUPFAM" id="SSF47384">
    <property type="entry name" value="Homodimeric domain of signal transducing histidine kinase"/>
    <property type="match status" value="1"/>
</dbReference>
<dbReference type="SUPFAM" id="SSF55874">
    <property type="entry name" value="ATPase domain of HSP90 chaperone/DNA topoisomerase II/histidine kinase"/>
    <property type="match status" value="1"/>
</dbReference>
<dbReference type="KEGG" id="dao:Desac_2387"/>
<keyword evidence="5" id="KW-0547">Nucleotide-binding</keyword>
<evidence type="ECO:0000256" key="6">
    <source>
        <dbReference type="ARBA" id="ARBA00022777"/>
    </source>
</evidence>
<dbReference type="PANTHER" id="PTHR43065:SF10">
    <property type="entry name" value="PEROXIDE STRESS-ACTIVATED HISTIDINE KINASE MAK3"/>
    <property type="match status" value="1"/>
</dbReference>
<keyword evidence="4" id="KW-0808">Transferase</keyword>
<proteinExistence type="predicted"/>
<feature type="domain" description="Histidine kinase" evidence="11">
    <location>
        <begin position="275"/>
        <end position="487"/>
    </location>
</feature>
<dbReference type="InterPro" id="IPR005467">
    <property type="entry name" value="His_kinase_dom"/>
</dbReference>
<reference evidence="13" key="2">
    <citation type="submission" date="2011-03" db="EMBL/GenBank/DDBJ databases">
        <title>The complete genome of Desulfobacca acetoxidans DSM 11109.</title>
        <authorList>
            <consortium name="US DOE Joint Genome Institute (JGI-PGF)"/>
            <person name="Lucas S."/>
            <person name="Copeland A."/>
            <person name="Lapidus A."/>
            <person name="Bruce D."/>
            <person name="Goodwin L."/>
            <person name="Pitluck S."/>
            <person name="Peters L."/>
            <person name="Kyrpides N."/>
            <person name="Mavromatis K."/>
            <person name="Ivanova N."/>
            <person name="Ovchinnikova G."/>
            <person name="Teshima H."/>
            <person name="Detter J.C."/>
            <person name="Han C."/>
            <person name="Land M."/>
            <person name="Hauser L."/>
            <person name="Markowitz V."/>
            <person name="Cheng J.-F."/>
            <person name="Hugenholtz P."/>
            <person name="Woyke T."/>
            <person name="Wu D."/>
            <person name="Spring S."/>
            <person name="Schueler E."/>
            <person name="Brambilla E."/>
            <person name="Klenk H.-P."/>
            <person name="Eisen J.A."/>
        </authorList>
    </citation>
    <scope>NUCLEOTIDE SEQUENCE [LARGE SCALE GENOMIC DNA]</scope>
    <source>
        <strain evidence="13">ATCC 700848 / DSM 11109 / ASRB2</strain>
    </source>
</reference>
<dbReference type="Gene3D" id="1.10.287.130">
    <property type="match status" value="1"/>
</dbReference>
<dbReference type="InterPro" id="IPR003661">
    <property type="entry name" value="HisK_dim/P_dom"/>
</dbReference>
<dbReference type="AlphaFoldDB" id="F2NFT9"/>
<keyword evidence="10" id="KW-0812">Transmembrane</keyword>
<keyword evidence="6 12" id="KW-0418">Kinase</keyword>
<dbReference type="HOGENOM" id="CLU_000445_89_29_7"/>
<dbReference type="InterPro" id="IPR036890">
    <property type="entry name" value="HATPase_C_sf"/>
</dbReference>
<dbReference type="Gene3D" id="3.30.565.10">
    <property type="entry name" value="Histidine kinase-like ATPase, C-terminal domain"/>
    <property type="match status" value="1"/>
</dbReference>
<dbReference type="CDD" id="cd00082">
    <property type="entry name" value="HisKA"/>
    <property type="match status" value="1"/>
</dbReference>
<name>F2NFT9_DESAR</name>